<dbReference type="EMBL" id="MDGQ01000005">
    <property type="protein sequence ID" value="OEK04857.1"/>
    <property type="molecule type" value="Genomic_DNA"/>
</dbReference>
<sequence>MKRSLYPISILILLLCFSCIESSLPEFPQGEVVGYKPVYLTDPENAIELVAARPIENPGQIYLLGDLLLMNDVGKGIHVIDNADPTNPLARGFLTVQGSENMVLRDGIVYVNQFNSLLAIDVSDTENVQVISRNEDVLSTNGEETVVPPLEGYFFECVDFSKGKIIGWVLTTIEAPKCFR</sequence>
<gene>
    <name evidence="1" type="ORF">BFP71_15575</name>
</gene>
<evidence type="ECO:0000313" key="2">
    <source>
        <dbReference type="Proteomes" id="UP000095552"/>
    </source>
</evidence>
<dbReference type="STRING" id="1563681.BFP71_15575"/>
<organism evidence="1 2">
    <name type="scientific">Roseivirga misakiensis</name>
    <dbReference type="NCBI Taxonomy" id="1563681"/>
    <lineage>
        <taxon>Bacteria</taxon>
        <taxon>Pseudomonadati</taxon>
        <taxon>Bacteroidota</taxon>
        <taxon>Cytophagia</taxon>
        <taxon>Cytophagales</taxon>
        <taxon>Roseivirgaceae</taxon>
        <taxon>Roseivirga</taxon>
    </lineage>
</organism>
<accession>A0A1E5T0M3</accession>
<name>A0A1E5T0M3_9BACT</name>
<comment type="caution">
    <text evidence="1">The sequence shown here is derived from an EMBL/GenBank/DDBJ whole genome shotgun (WGS) entry which is preliminary data.</text>
</comment>
<evidence type="ECO:0008006" key="3">
    <source>
        <dbReference type="Google" id="ProtNLM"/>
    </source>
</evidence>
<dbReference type="RefSeq" id="WP_069836362.1">
    <property type="nucleotide sequence ID" value="NZ_MDGQ01000005.1"/>
</dbReference>
<evidence type="ECO:0000313" key="1">
    <source>
        <dbReference type="EMBL" id="OEK04857.1"/>
    </source>
</evidence>
<dbReference type="AlphaFoldDB" id="A0A1E5T0M3"/>
<dbReference type="OrthoDB" id="853480at2"/>
<protein>
    <recommendedName>
        <fullName evidence="3">LVIVD repeat-containing protein</fullName>
    </recommendedName>
</protein>
<reference evidence="1 2" key="1">
    <citation type="submission" date="2016-08" db="EMBL/GenBank/DDBJ databases">
        <title>Draft genome of Fabibacter sp. strain SK-8.</title>
        <authorList>
            <person name="Wong S.-K."/>
            <person name="Hamasaki K."/>
            <person name="Yoshizawa S."/>
        </authorList>
    </citation>
    <scope>NUCLEOTIDE SEQUENCE [LARGE SCALE GENOMIC DNA]</scope>
    <source>
        <strain evidence="1 2">SK-8</strain>
    </source>
</reference>
<proteinExistence type="predicted"/>
<keyword evidence="2" id="KW-1185">Reference proteome</keyword>
<dbReference type="Proteomes" id="UP000095552">
    <property type="component" value="Unassembled WGS sequence"/>
</dbReference>